<dbReference type="Pfam" id="PF04862">
    <property type="entry name" value="DUF642"/>
    <property type="match status" value="1"/>
</dbReference>
<dbReference type="InterPro" id="IPR006946">
    <property type="entry name" value="DGR2-like_dom"/>
</dbReference>
<dbReference type="EMBL" id="AP025739">
    <property type="protein sequence ID" value="BDI31950.1"/>
    <property type="molecule type" value="Genomic_DNA"/>
</dbReference>
<keyword evidence="4" id="KW-1185">Reference proteome</keyword>
<reference evidence="3 4" key="1">
    <citation type="journal article" date="2019" name="Int. J. Syst. Evol. Microbiol.">
        <title>Capsulimonas corticalis gen. nov., sp. nov., an aerobic capsulated bacterium, of a novel bacterial order, Capsulimonadales ord. nov., of the class Armatimonadia of the phylum Armatimonadetes.</title>
        <authorList>
            <person name="Li J."/>
            <person name="Kudo C."/>
            <person name="Tonouchi A."/>
        </authorList>
    </citation>
    <scope>NUCLEOTIDE SEQUENCE [LARGE SCALE GENOMIC DNA]</scope>
    <source>
        <strain evidence="3 4">AX-7</strain>
    </source>
</reference>
<dbReference type="NCBIfam" id="TIGR02595">
    <property type="entry name" value="PEP_CTERM"/>
    <property type="match status" value="1"/>
</dbReference>
<organism evidence="3 4">
    <name type="scientific">Capsulimonas corticalis</name>
    <dbReference type="NCBI Taxonomy" id="2219043"/>
    <lineage>
        <taxon>Bacteria</taxon>
        <taxon>Bacillati</taxon>
        <taxon>Armatimonadota</taxon>
        <taxon>Armatimonadia</taxon>
        <taxon>Capsulimonadales</taxon>
        <taxon>Capsulimonadaceae</taxon>
        <taxon>Capsulimonas</taxon>
    </lineage>
</organism>
<dbReference type="KEGG" id="ccot:CCAX7_40010"/>
<dbReference type="AlphaFoldDB" id="A0A402D4U1"/>
<feature type="domain" description="Ice-binding protein C-terminal" evidence="2">
    <location>
        <begin position="214"/>
        <end position="238"/>
    </location>
</feature>
<accession>A0A402D4U1</accession>
<evidence type="ECO:0000313" key="3">
    <source>
        <dbReference type="EMBL" id="BDI31950.1"/>
    </source>
</evidence>
<protein>
    <submittedName>
        <fullName evidence="3">Uncharacterized protein</fullName>
    </submittedName>
</protein>
<dbReference type="Pfam" id="PF07589">
    <property type="entry name" value="PEP-CTERM"/>
    <property type="match status" value="1"/>
</dbReference>
<dbReference type="InterPro" id="IPR013424">
    <property type="entry name" value="Ice-binding_C"/>
</dbReference>
<sequence>MTKKMMAAIAVLGLTASLAGSANATNLVKNGGFEATSNGPGQMNHGITSADYWTTDGYNFIFTKDDADSPGVDGQYGHLDLKLWGPANGSANGLTASPTGGNYVGADGAYNVGAITQNITGLKAGHTYAVGFDWAAAQQYGYTGDTTDKWTVSLGGDSHTTSITALPSHDFSGWKHQTFNFTATSGSEVLSFLATGTPNGVPPFALLDGVTLTAVPEPSSLAAMFAGVFGLGVIIRRRSVAKKSAA</sequence>
<dbReference type="Gene3D" id="2.60.120.260">
    <property type="entry name" value="Galactose-binding domain-like"/>
    <property type="match status" value="1"/>
</dbReference>
<feature type="domain" description="DUF642" evidence="1">
    <location>
        <begin position="111"/>
        <end position="198"/>
    </location>
</feature>
<dbReference type="RefSeq" id="WP_165864602.1">
    <property type="nucleotide sequence ID" value="NZ_AP025739.1"/>
</dbReference>
<evidence type="ECO:0000259" key="2">
    <source>
        <dbReference type="Pfam" id="PF07589"/>
    </source>
</evidence>
<evidence type="ECO:0000259" key="1">
    <source>
        <dbReference type="Pfam" id="PF04862"/>
    </source>
</evidence>
<proteinExistence type="predicted"/>
<evidence type="ECO:0000313" key="4">
    <source>
        <dbReference type="Proteomes" id="UP000287394"/>
    </source>
</evidence>
<dbReference type="Proteomes" id="UP000287394">
    <property type="component" value="Chromosome"/>
</dbReference>
<gene>
    <name evidence="3" type="ORF">CCAX7_40010</name>
</gene>
<name>A0A402D4U1_9BACT</name>